<dbReference type="InterPro" id="IPR000924">
    <property type="entry name" value="Glu/Gln-tRNA-synth"/>
</dbReference>
<keyword evidence="5 7" id="KW-0067">ATP-binding</keyword>
<dbReference type="Gene3D" id="3.90.800.10">
    <property type="entry name" value="Glutamyl-tRNA Synthetase, Domain 3"/>
    <property type="match status" value="1"/>
</dbReference>
<feature type="binding site" evidence="7">
    <location>
        <position position="189"/>
    </location>
    <ligand>
        <name>L-glutamate</name>
        <dbReference type="ChEBI" id="CHEBI:29985"/>
    </ligand>
</feature>
<evidence type="ECO:0000313" key="11">
    <source>
        <dbReference type="Proteomes" id="UP000326367"/>
    </source>
</evidence>
<dbReference type="RefSeq" id="WP_150455766.1">
    <property type="nucleotide sequence ID" value="NZ_VYKI01000031.1"/>
</dbReference>
<keyword evidence="6 7" id="KW-0030">Aminoacyl-tRNA synthetase</keyword>
<comment type="caution">
    <text evidence="10">The sequence shown here is derived from an EMBL/GenBank/DDBJ whole genome shotgun (WGS) entry which is preliminary data.</text>
</comment>
<dbReference type="PANTHER" id="PTHR43311:SF1">
    <property type="entry name" value="GLUTAMYL-Q TRNA(ASP) SYNTHETASE"/>
    <property type="match status" value="1"/>
</dbReference>
<feature type="domain" description="Glutamyl/glutaminyl-tRNA synthetase class Ib catalytic" evidence="9">
    <location>
        <begin position="127"/>
        <end position="231"/>
    </location>
</feature>
<keyword evidence="11" id="KW-1185">Reference proteome</keyword>
<evidence type="ECO:0000256" key="4">
    <source>
        <dbReference type="ARBA" id="ARBA00022833"/>
    </source>
</evidence>
<dbReference type="PRINTS" id="PR00987">
    <property type="entry name" value="TRNASYNTHGLU"/>
</dbReference>
<protein>
    <recommendedName>
        <fullName evidence="7">Glutamyl-Q tRNA(Asp) synthetase</fullName>
        <shortName evidence="7">Glu-Q-RSs</shortName>
        <ecNumber evidence="7">6.1.1.-</ecNumber>
    </recommendedName>
</protein>
<dbReference type="GO" id="GO:0016874">
    <property type="term" value="F:ligase activity"/>
    <property type="evidence" value="ECO:0007669"/>
    <property type="project" value="UniProtKB-KW"/>
</dbReference>
<evidence type="ECO:0000256" key="2">
    <source>
        <dbReference type="ARBA" id="ARBA00022723"/>
    </source>
</evidence>
<sequence length="311" mass="33258">MTSPIPCGRFAPSPTGLLHAGSLFAAFGSWLLARHHGGLWRLRIEDVDPPRTVAGAAQSQLQALAAFGLDHDGEVLWQSARGEAYQAALDVLLASDRAFVCHCSRSEVAANGGIHHRCVARQPRPDPAVRFRVPAGSVVEYEDGLRGLQTQDVHAEVGDFVLRRADGCWAYQLAVVVDDAAQGVTEVVRGADLLDSTARQILLQRALGLPVPRYWHLPLLLDAPGHKLSKSLAALPVDNSRPVPVLRQLWQLLGQAPTALDGVDDLHALLAAARQAFDPTRLPRSDILIGAGLPPAGALSAPMLQNPLPPT</sequence>
<dbReference type="Gene3D" id="3.40.50.620">
    <property type="entry name" value="HUPs"/>
    <property type="match status" value="1"/>
</dbReference>
<feature type="binding site" evidence="7">
    <location>
        <begin position="9"/>
        <end position="13"/>
    </location>
    <ligand>
        <name>L-glutamate</name>
        <dbReference type="ChEBI" id="CHEBI:29985"/>
    </ligand>
</feature>
<dbReference type="NCBIfam" id="NF004314">
    <property type="entry name" value="PRK05710.1-3"/>
    <property type="match status" value="1"/>
</dbReference>
<feature type="domain" description="Glutamyl/glutaminyl-tRNA synthetase class Ib catalytic" evidence="9">
    <location>
        <begin position="9"/>
        <end position="110"/>
    </location>
</feature>
<proteinExistence type="inferred from homology"/>
<evidence type="ECO:0000256" key="6">
    <source>
        <dbReference type="ARBA" id="ARBA00023146"/>
    </source>
</evidence>
<evidence type="ECO:0000256" key="1">
    <source>
        <dbReference type="ARBA" id="ARBA00022598"/>
    </source>
</evidence>
<dbReference type="InterPro" id="IPR049940">
    <property type="entry name" value="GluQ/Sye"/>
</dbReference>
<evidence type="ECO:0000313" key="10">
    <source>
        <dbReference type="EMBL" id="KAA8994602.1"/>
    </source>
</evidence>
<feature type="short sequence motif" description="'KMSKS' region" evidence="7">
    <location>
        <begin position="227"/>
        <end position="231"/>
    </location>
</feature>
<gene>
    <name evidence="7" type="primary">gluQ</name>
    <name evidence="10" type="ORF">FJU31_16880</name>
</gene>
<keyword evidence="8" id="KW-0648">Protein biosynthesis</keyword>
<evidence type="ECO:0000259" key="9">
    <source>
        <dbReference type="Pfam" id="PF00749"/>
    </source>
</evidence>
<organism evidence="10 11">
    <name type="scientific">Stenotrophomonas cyclobalanopsidis</name>
    <dbReference type="NCBI Taxonomy" id="2771362"/>
    <lineage>
        <taxon>Bacteria</taxon>
        <taxon>Pseudomonadati</taxon>
        <taxon>Pseudomonadota</taxon>
        <taxon>Gammaproteobacteria</taxon>
        <taxon>Lysobacterales</taxon>
        <taxon>Lysobacteraceae</taxon>
        <taxon>Stenotrophomonas</taxon>
    </lineage>
</organism>
<evidence type="ECO:0000256" key="3">
    <source>
        <dbReference type="ARBA" id="ARBA00022741"/>
    </source>
</evidence>
<evidence type="ECO:0000256" key="7">
    <source>
        <dbReference type="HAMAP-Rule" id="MF_01428"/>
    </source>
</evidence>
<feature type="binding site" evidence="7">
    <location>
        <position position="230"/>
    </location>
    <ligand>
        <name>ATP</name>
        <dbReference type="ChEBI" id="CHEBI:30616"/>
    </ligand>
</feature>
<comment type="caution">
    <text evidence="7">Lacks conserved residue(s) required for the propagation of feature annotation.</text>
</comment>
<dbReference type="PANTHER" id="PTHR43311">
    <property type="entry name" value="GLUTAMATE--TRNA LIGASE"/>
    <property type="match status" value="1"/>
</dbReference>
<comment type="similarity">
    <text evidence="7">Belongs to the class-I aminoacyl-tRNA synthetase family. GluQ subfamily.</text>
</comment>
<dbReference type="SUPFAM" id="SSF52374">
    <property type="entry name" value="Nucleotidylyl transferase"/>
    <property type="match status" value="1"/>
</dbReference>
<feature type="binding site" evidence="7">
    <location>
        <position position="171"/>
    </location>
    <ligand>
        <name>L-glutamate</name>
        <dbReference type="ChEBI" id="CHEBI:29985"/>
    </ligand>
</feature>
<accession>A0ABQ6SWZ6</accession>
<keyword evidence="3 7" id="KW-0547">Nucleotide-binding</keyword>
<dbReference type="InterPro" id="IPR020058">
    <property type="entry name" value="Glu/Gln-tRNA-synth_Ib_cat-dom"/>
</dbReference>
<dbReference type="InterPro" id="IPR014729">
    <property type="entry name" value="Rossmann-like_a/b/a_fold"/>
</dbReference>
<dbReference type="Pfam" id="PF00749">
    <property type="entry name" value="tRNA-synt_1c"/>
    <property type="match status" value="2"/>
</dbReference>
<evidence type="ECO:0000256" key="5">
    <source>
        <dbReference type="ARBA" id="ARBA00022840"/>
    </source>
</evidence>
<dbReference type="EMBL" id="VYKI01000031">
    <property type="protein sequence ID" value="KAA8994602.1"/>
    <property type="molecule type" value="Genomic_DNA"/>
</dbReference>
<feature type="binding site" evidence="7">
    <location>
        <position position="45"/>
    </location>
    <ligand>
        <name>L-glutamate</name>
        <dbReference type="ChEBI" id="CHEBI:29985"/>
    </ligand>
</feature>
<comment type="function">
    <text evidence="7">Catalyzes the tRNA-independent activation of glutamate in presence of ATP and the subsequent transfer of glutamate onto a tRNA(Asp). Glutamate is transferred on the 2-amino-5-(4,5-dihydroxy-2-cyclopenten-1-yl) moiety of the queuosine in the wobble position of the QUC anticodon.</text>
</comment>
<keyword evidence="4" id="KW-0862">Zinc</keyword>
<dbReference type="NCBIfam" id="TIGR03838">
    <property type="entry name" value="queuosine_YadB"/>
    <property type="match status" value="1"/>
</dbReference>
<evidence type="ECO:0000256" key="8">
    <source>
        <dbReference type="RuleBase" id="RU363037"/>
    </source>
</evidence>
<keyword evidence="2" id="KW-0479">Metal-binding</keyword>
<reference evidence="10 11" key="1">
    <citation type="journal article" date="2020" name="Antonie Van Leeuwenhoek">
        <title>Stenotrophomonas cyclobalanopsidis sp. nov., isolated from the leaf spot disease of Cyclobalanopsis patelliformis.</title>
        <authorList>
            <person name="Bian D.R."/>
            <person name="Xue H."/>
            <person name="Piao C.G."/>
            <person name="Li Y."/>
        </authorList>
    </citation>
    <scope>NUCLEOTIDE SEQUENCE [LARGE SCALE GENOMIC DNA]</scope>
    <source>
        <strain evidence="10 11">TPQG1-4</strain>
    </source>
</reference>
<feature type="short sequence motif" description="'HIGH' region" evidence="7">
    <location>
        <begin position="12"/>
        <end position="22"/>
    </location>
</feature>
<keyword evidence="1 7" id="KW-0436">Ligase</keyword>
<dbReference type="InterPro" id="IPR022380">
    <property type="entry name" value="Glu-Q_tRNA(Asp)_Synthase"/>
</dbReference>
<dbReference type="HAMAP" id="MF_01428">
    <property type="entry name" value="Glu_Q_tRNA_synth"/>
    <property type="match status" value="1"/>
</dbReference>
<dbReference type="Proteomes" id="UP000326367">
    <property type="component" value="Unassembled WGS sequence"/>
</dbReference>
<dbReference type="EC" id="6.1.1.-" evidence="7"/>
<name>A0ABQ6SWZ6_9GAMM</name>